<evidence type="ECO:0000313" key="2">
    <source>
        <dbReference type="EMBL" id="RPF72625.1"/>
    </source>
</evidence>
<protein>
    <recommendedName>
        <fullName evidence="1">BAAT/Acyl-CoA thioester hydrolase C-terminal domain-containing protein</fullName>
    </recommendedName>
</protein>
<sequence>MSLEAEFGTAFGSIDVPILVLAGAEDGIWPSWISAERIRQRLVAAGKSDIVEVRTYPGAGHSLVSVGFGGPFSVFAYNPSLEGYMDFGGTPNGNCDAGFQSSRAVVEFLEAVDRSTQQGS</sequence>
<accession>A0A3N5DNX5</accession>
<dbReference type="SUPFAM" id="SSF53474">
    <property type="entry name" value="alpha/beta-Hydrolases"/>
    <property type="match status" value="1"/>
</dbReference>
<organism evidence="2 3">
    <name type="scientific">Aurantiacibacter spongiae</name>
    <dbReference type="NCBI Taxonomy" id="2488860"/>
    <lineage>
        <taxon>Bacteria</taxon>
        <taxon>Pseudomonadati</taxon>
        <taxon>Pseudomonadota</taxon>
        <taxon>Alphaproteobacteria</taxon>
        <taxon>Sphingomonadales</taxon>
        <taxon>Erythrobacteraceae</taxon>
        <taxon>Aurantiacibacter</taxon>
    </lineage>
</organism>
<dbReference type="InterPro" id="IPR014940">
    <property type="entry name" value="BAAT_C"/>
</dbReference>
<dbReference type="AlphaFoldDB" id="A0A3N5DNX5"/>
<dbReference type="Gene3D" id="3.40.50.1820">
    <property type="entry name" value="alpha/beta hydrolase"/>
    <property type="match status" value="1"/>
</dbReference>
<evidence type="ECO:0000313" key="3">
    <source>
        <dbReference type="Proteomes" id="UP000275232"/>
    </source>
</evidence>
<dbReference type="OrthoDB" id="9805123at2"/>
<gene>
    <name evidence="2" type="ORF">EG799_01890</name>
</gene>
<dbReference type="EMBL" id="RPFZ01000001">
    <property type="protein sequence ID" value="RPF72625.1"/>
    <property type="molecule type" value="Genomic_DNA"/>
</dbReference>
<comment type="caution">
    <text evidence="2">The sequence shown here is derived from an EMBL/GenBank/DDBJ whole genome shotgun (WGS) entry which is preliminary data.</text>
</comment>
<name>A0A3N5DNX5_9SPHN</name>
<proteinExistence type="predicted"/>
<dbReference type="InterPro" id="IPR029058">
    <property type="entry name" value="AB_hydrolase_fold"/>
</dbReference>
<dbReference type="Proteomes" id="UP000275232">
    <property type="component" value="Unassembled WGS sequence"/>
</dbReference>
<keyword evidence="3" id="KW-1185">Reference proteome</keyword>
<evidence type="ECO:0000259" key="1">
    <source>
        <dbReference type="Pfam" id="PF08840"/>
    </source>
</evidence>
<feature type="domain" description="BAAT/Acyl-CoA thioester hydrolase C-terminal" evidence="1">
    <location>
        <begin position="11"/>
        <end position="110"/>
    </location>
</feature>
<reference evidence="2 3" key="1">
    <citation type="submission" date="2018-11" db="EMBL/GenBank/DDBJ databases">
        <title>Erythrobacter spongiae sp. nov., isolated from a marine sponge.</title>
        <authorList>
            <person name="Zhuang L."/>
            <person name="Luo L."/>
        </authorList>
    </citation>
    <scope>NUCLEOTIDE SEQUENCE [LARGE SCALE GENOMIC DNA]</scope>
    <source>
        <strain evidence="2 3">HN-E23</strain>
    </source>
</reference>
<dbReference type="Pfam" id="PF08840">
    <property type="entry name" value="BAAT_C"/>
    <property type="match status" value="1"/>
</dbReference>